<dbReference type="Proteomes" id="UP000288805">
    <property type="component" value="Unassembled WGS sequence"/>
</dbReference>
<evidence type="ECO:0000313" key="2">
    <source>
        <dbReference type="EMBL" id="RVX08667.1"/>
    </source>
</evidence>
<evidence type="ECO:0008006" key="4">
    <source>
        <dbReference type="Google" id="ProtNLM"/>
    </source>
</evidence>
<evidence type="ECO:0000313" key="3">
    <source>
        <dbReference type="Proteomes" id="UP000288805"/>
    </source>
</evidence>
<feature type="transmembrane region" description="Helical" evidence="1">
    <location>
        <begin position="7"/>
        <end position="28"/>
    </location>
</feature>
<protein>
    <recommendedName>
        <fullName evidence="4">CLAVATA3/ESR (CLE)-related protein 25</fullName>
    </recommendedName>
</protein>
<evidence type="ECO:0000256" key="1">
    <source>
        <dbReference type="SAM" id="Phobius"/>
    </source>
</evidence>
<keyword evidence="1" id="KW-0472">Membrane</keyword>
<dbReference type="EMBL" id="QGNW01000040">
    <property type="protein sequence ID" value="RVX08667.1"/>
    <property type="molecule type" value="Genomic_DNA"/>
</dbReference>
<dbReference type="OrthoDB" id="1910203at2759"/>
<organism evidence="2 3">
    <name type="scientific">Vitis vinifera</name>
    <name type="common">Grape</name>
    <dbReference type="NCBI Taxonomy" id="29760"/>
    <lineage>
        <taxon>Eukaryota</taxon>
        <taxon>Viridiplantae</taxon>
        <taxon>Streptophyta</taxon>
        <taxon>Embryophyta</taxon>
        <taxon>Tracheophyta</taxon>
        <taxon>Spermatophyta</taxon>
        <taxon>Magnoliopsida</taxon>
        <taxon>eudicotyledons</taxon>
        <taxon>Gunneridae</taxon>
        <taxon>Pentapetalae</taxon>
        <taxon>rosids</taxon>
        <taxon>Vitales</taxon>
        <taxon>Vitaceae</taxon>
        <taxon>Viteae</taxon>
        <taxon>Vitis</taxon>
    </lineage>
</organism>
<dbReference type="AlphaFoldDB" id="A0A438JI84"/>
<name>A0A438JI84_VITVI</name>
<accession>A0A438JI84</accession>
<comment type="caution">
    <text evidence="2">The sequence shown here is derived from an EMBL/GenBank/DDBJ whole genome shotgun (WGS) entry which is preliminary data.</text>
</comment>
<gene>
    <name evidence="2" type="ORF">CK203_010870</name>
</gene>
<dbReference type="PANTHER" id="PTHR34277:SF18">
    <property type="entry name" value="CLAVATA3_ESR (CLE)-RELATED PROTEIN 25"/>
    <property type="match status" value="1"/>
</dbReference>
<reference evidence="2 3" key="1">
    <citation type="journal article" date="2018" name="PLoS Genet.">
        <title>Population sequencing reveals clonal diversity and ancestral inbreeding in the grapevine cultivar Chardonnay.</title>
        <authorList>
            <person name="Roach M.J."/>
            <person name="Johnson D.L."/>
            <person name="Bohlmann J."/>
            <person name="van Vuuren H.J."/>
            <person name="Jones S.J."/>
            <person name="Pretorius I.S."/>
            <person name="Schmidt S.A."/>
            <person name="Borneman A.R."/>
        </authorList>
    </citation>
    <scope>NUCLEOTIDE SEQUENCE [LARGE SCALE GENOMIC DNA]</scope>
    <source>
        <strain evidence="3">cv. Chardonnay</strain>
        <tissue evidence="2">Leaf</tissue>
    </source>
</reference>
<dbReference type="InterPro" id="IPR039316">
    <property type="entry name" value="CLE25/26"/>
</dbReference>
<dbReference type="PANTHER" id="PTHR34277">
    <property type="entry name" value="CLAVATA3/ESR (CLE)-RELATED PROTEIN 26"/>
    <property type="match status" value="1"/>
</dbReference>
<proteinExistence type="predicted"/>
<keyword evidence="1" id="KW-0812">Transmembrane</keyword>
<sequence>MGDRSRVLRILFGALIFVGFIWFSYVGVIANQATKPVITISSTGNFKHMKLMHAVHQDWDLNYVSKRRVPNGPDPIHNRNLVKWEFSLMSGEQGSLENRPAGFEDRLGAGKPQSLCRRLST</sequence>
<keyword evidence="1" id="KW-1133">Transmembrane helix</keyword>